<evidence type="ECO:0000259" key="14">
    <source>
        <dbReference type="PROSITE" id="PS50928"/>
    </source>
</evidence>
<feature type="transmembrane region" description="Helical" evidence="12">
    <location>
        <begin position="177"/>
        <end position="201"/>
    </location>
</feature>
<dbReference type="SUPFAM" id="SSF161098">
    <property type="entry name" value="MetI-like"/>
    <property type="match status" value="1"/>
</dbReference>
<sequence length="318" mass="33393">MSLNMPELAPTVGDGADDGPGATAPRRRRGARAALVWRRYRRNRPAMAGLVVFGLLVLFSLVGGLLSPYDHTDVDFAALTAAPSLDHPLGTTAGGNDVYAQAVHGLQRSLTIAVTVSLLTTLIAAVVGAGAAYLGGGRTWARRGERALLTVVHFLMVVPSFLILALASQWGSGDYRILIVALTLLGWMTTARVVWTVATTLREREYVSAARFMGVTGPGIVFRHLIPNIGSLLIVTFTLNVASTVQSETALSFIGFGVQIPDVSLGTMLADGGSSMATAPWIFIVPSVLLVLLTASLAFVGDGLRDALDPTSRAGGRA</sequence>
<evidence type="ECO:0000256" key="8">
    <source>
        <dbReference type="ARBA" id="ARBA00022989"/>
    </source>
</evidence>
<dbReference type="Proteomes" id="UP001367513">
    <property type="component" value="Unassembled WGS sequence"/>
</dbReference>
<keyword evidence="16" id="KW-1185">Reference proteome</keyword>
<dbReference type="RefSeq" id="WP_346107511.1">
    <property type="nucleotide sequence ID" value="NZ_BAAAOD010000076.1"/>
</dbReference>
<reference evidence="15 16" key="1">
    <citation type="submission" date="2024-03" db="EMBL/GenBank/DDBJ databases">
        <title>Draft genome sequence of Pseudonocardia carboxydivorans JCM 14827.</title>
        <authorList>
            <person name="Duangmal K."/>
        </authorList>
    </citation>
    <scope>NUCLEOTIDE SEQUENCE [LARGE SCALE GENOMIC DNA]</scope>
    <source>
        <strain evidence="15 16">JCM 14827</strain>
    </source>
</reference>
<dbReference type="InterPro" id="IPR035906">
    <property type="entry name" value="MetI-like_sf"/>
</dbReference>
<evidence type="ECO:0000256" key="4">
    <source>
        <dbReference type="ARBA" id="ARBA00022519"/>
    </source>
</evidence>
<dbReference type="Gene3D" id="1.10.3720.10">
    <property type="entry name" value="MetI-like"/>
    <property type="match status" value="1"/>
</dbReference>
<keyword evidence="8 12" id="KW-1133">Transmembrane helix</keyword>
<keyword evidence="9 12" id="KW-0472">Membrane</keyword>
<organism evidence="15 16">
    <name type="scientific">Pseudonocardia alni subsp. carboxydivorans</name>
    <dbReference type="NCBI Taxonomy" id="415010"/>
    <lineage>
        <taxon>Bacteria</taxon>
        <taxon>Bacillati</taxon>
        <taxon>Actinomycetota</taxon>
        <taxon>Actinomycetes</taxon>
        <taxon>Pseudonocardiales</taxon>
        <taxon>Pseudonocardiaceae</taxon>
        <taxon>Pseudonocardia</taxon>
    </lineage>
</organism>
<dbReference type="PANTHER" id="PTHR43386">
    <property type="entry name" value="OLIGOPEPTIDE TRANSPORT SYSTEM PERMEASE PROTEIN APPC"/>
    <property type="match status" value="1"/>
</dbReference>
<keyword evidence="5 12" id="KW-0812">Transmembrane</keyword>
<protein>
    <recommendedName>
        <fullName evidence="11">Oligopeptide transport system permease protein OppC</fullName>
    </recommendedName>
</protein>
<comment type="subcellular location">
    <subcellularLocation>
        <location evidence="1">Cell inner membrane</location>
        <topology evidence="1">Multi-pass membrane protein</topology>
    </subcellularLocation>
    <subcellularLocation>
        <location evidence="12">Cell membrane</location>
        <topology evidence="12">Multi-pass membrane protein</topology>
    </subcellularLocation>
</comment>
<feature type="compositionally biased region" description="Low complexity" evidence="13">
    <location>
        <begin position="9"/>
        <end position="24"/>
    </location>
</feature>
<dbReference type="PANTHER" id="PTHR43386:SF2">
    <property type="entry name" value="OLIGOPEPTIDE TRANSPORT SYSTEM PERMEASE PROTEIN OPPC"/>
    <property type="match status" value="1"/>
</dbReference>
<dbReference type="InterPro" id="IPR000515">
    <property type="entry name" value="MetI-like"/>
</dbReference>
<feature type="transmembrane region" description="Helical" evidence="12">
    <location>
        <begin position="112"/>
        <end position="135"/>
    </location>
</feature>
<feature type="region of interest" description="Disordered" evidence="13">
    <location>
        <begin position="1"/>
        <end position="27"/>
    </location>
</feature>
<comment type="similarity">
    <text evidence="10">Belongs to the binding-protein-dependent transport system permease family. OppBC subfamily.</text>
</comment>
<dbReference type="Pfam" id="PF00528">
    <property type="entry name" value="BPD_transp_1"/>
    <property type="match status" value="1"/>
</dbReference>
<feature type="transmembrane region" description="Helical" evidence="12">
    <location>
        <begin position="281"/>
        <end position="300"/>
    </location>
</feature>
<gene>
    <name evidence="15" type="ORF">WG925_21480</name>
</gene>
<evidence type="ECO:0000256" key="6">
    <source>
        <dbReference type="ARBA" id="ARBA00022856"/>
    </source>
</evidence>
<dbReference type="PROSITE" id="PS50928">
    <property type="entry name" value="ABC_TM1"/>
    <property type="match status" value="1"/>
</dbReference>
<keyword evidence="3" id="KW-1003">Cell membrane</keyword>
<dbReference type="InterPro" id="IPR025966">
    <property type="entry name" value="OppC_N"/>
</dbReference>
<evidence type="ECO:0000256" key="13">
    <source>
        <dbReference type="SAM" id="MobiDB-lite"/>
    </source>
</evidence>
<comment type="caution">
    <text evidence="15">The sequence shown here is derived from an EMBL/GenBank/DDBJ whole genome shotgun (WGS) entry which is preliminary data.</text>
</comment>
<keyword evidence="4" id="KW-0997">Cell inner membrane</keyword>
<keyword evidence="6" id="KW-0571">Peptide transport</keyword>
<accession>A0ABU9ALB0</accession>
<feature type="transmembrane region" description="Helical" evidence="12">
    <location>
        <begin position="46"/>
        <end position="66"/>
    </location>
</feature>
<proteinExistence type="inferred from homology"/>
<feature type="domain" description="ABC transmembrane type-1" evidence="14">
    <location>
        <begin position="110"/>
        <end position="301"/>
    </location>
</feature>
<evidence type="ECO:0000256" key="1">
    <source>
        <dbReference type="ARBA" id="ARBA00004429"/>
    </source>
</evidence>
<evidence type="ECO:0000256" key="10">
    <source>
        <dbReference type="ARBA" id="ARBA00024202"/>
    </source>
</evidence>
<dbReference type="Pfam" id="PF12911">
    <property type="entry name" value="OppC_N"/>
    <property type="match status" value="1"/>
</dbReference>
<evidence type="ECO:0000256" key="2">
    <source>
        <dbReference type="ARBA" id="ARBA00022448"/>
    </source>
</evidence>
<dbReference type="InterPro" id="IPR050366">
    <property type="entry name" value="BP-dependent_transpt_permease"/>
</dbReference>
<dbReference type="CDD" id="cd06261">
    <property type="entry name" value="TM_PBP2"/>
    <property type="match status" value="1"/>
</dbReference>
<keyword evidence="7" id="KW-0653">Protein transport</keyword>
<feature type="transmembrane region" description="Helical" evidence="12">
    <location>
        <begin position="147"/>
        <end position="171"/>
    </location>
</feature>
<evidence type="ECO:0000313" key="15">
    <source>
        <dbReference type="EMBL" id="MEK6466322.1"/>
    </source>
</evidence>
<evidence type="ECO:0000256" key="11">
    <source>
        <dbReference type="ARBA" id="ARBA00072251"/>
    </source>
</evidence>
<evidence type="ECO:0000313" key="16">
    <source>
        <dbReference type="Proteomes" id="UP001367513"/>
    </source>
</evidence>
<evidence type="ECO:0000256" key="7">
    <source>
        <dbReference type="ARBA" id="ARBA00022927"/>
    </source>
</evidence>
<keyword evidence="2 12" id="KW-0813">Transport</keyword>
<evidence type="ECO:0000256" key="9">
    <source>
        <dbReference type="ARBA" id="ARBA00023136"/>
    </source>
</evidence>
<evidence type="ECO:0000256" key="12">
    <source>
        <dbReference type="RuleBase" id="RU363032"/>
    </source>
</evidence>
<name>A0ABU9ALB0_PSEA5</name>
<feature type="transmembrane region" description="Helical" evidence="12">
    <location>
        <begin position="221"/>
        <end position="243"/>
    </location>
</feature>
<evidence type="ECO:0000256" key="3">
    <source>
        <dbReference type="ARBA" id="ARBA00022475"/>
    </source>
</evidence>
<evidence type="ECO:0000256" key="5">
    <source>
        <dbReference type="ARBA" id="ARBA00022692"/>
    </source>
</evidence>
<dbReference type="EMBL" id="JBBPIX010000012">
    <property type="protein sequence ID" value="MEK6466322.1"/>
    <property type="molecule type" value="Genomic_DNA"/>
</dbReference>